<dbReference type="Gene3D" id="3.20.20.80">
    <property type="entry name" value="Glycosidases"/>
    <property type="match status" value="1"/>
</dbReference>
<protein>
    <recommendedName>
        <fullName evidence="3">beta-N-acetylhexosaminidase</fullName>
        <ecNumber evidence="3">3.2.1.52</ecNumber>
    </recommendedName>
</protein>
<feature type="domain" description="Glycoside hydrolase family 20 catalytic" evidence="6">
    <location>
        <begin position="120"/>
        <end position="288"/>
    </location>
</feature>
<dbReference type="PRINTS" id="PR00738">
    <property type="entry name" value="GLHYDRLASE20"/>
</dbReference>
<feature type="domain" description="Beta-hexosaminidase bacterial type N-terminal" evidence="7">
    <location>
        <begin position="7"/>
        <end position="117"/>
    </location>
</feature>
<keyword evidence="4" id="KW-0378">Hydrolase</keyword>
<dbReference type="SUPFAM" id="SSF51445">
    <property type="entry name" value="(Trans)glycosidases"/>
    <property type="match status" value="1"/>
</dbReference>
<dbReference type="InterPro" id="IPR029018">
    <property type="entry name" value="Hex-like_dom2"/>
</dbReference>
<dbReference type="PANTHER" id="PTHR22600:SF57">
    <property type="entry name" value="BETA-N-ACETYLHEXOSAMINIDASE"/>
    <property type="match status" value="1"/>
</dbReference>
<name>A0ABS8Z8B6_9PSEU</name>
<proteinExistence type="inferred from homology"/>
<dbReference type="SUPFAM" id="SSF55545">
    <property type="entry name" value="beta-N-acetylhexosaminidase-like domain"/>
    <property type="match status" value="1"/>
</dbReference>
<dbReference type="Gene3D" id="3.30.379.10">
    <property type="entry name" value="Chitobiase/beta-hexosaminidase domain 2-like"/>
    <property type="match status" value="1"/>
</dbReference>
<evidence type="ECO:0000256" key="2">
    <source>
        <dbReference type="ARBA" id="ARBA00006285"/>
    </source>
</evidence>
<dbReference type="RefSeq" id="WP_233725669.1">
    <property type="nucleotide sequence ID" value="NZ_JAJVCN010000001.1"/>
</dbReference>
<dbReference type="PIRSF" id="PIRSF001093">
    <property type="entry name" value="B-hxosamndse_ab_euk"/>
    <property type="match status" value="1"/>
</dbReference>
<evidence type="ECO:0000256" key="1">
    <source>
        <dbReference type="ARBA" id="ARBA00001231"/>
    </source>
</evidence>
<sequence length="474" mass="52730">MTSRITSVIPAPVEVHPSTDSFVITEHTTVRITDDTATVAQYLAETLALPTGATGEITLSLQDADPRVGDSGYQLAVTNTAVDLRANTETGLFLAVQTLRQLVSDEQVVDGGQILDYPRFAHRGTMLDVSRHFFTVDEVKRFIDQIVQYKINVLHLHLTDDQGWRLEIASWPKLTTIGAATQVGGGPSGFYTQQEFREIVAYAQSRHITLIPEIDLPGHVNAALVAYPELTCGGVAPEPFIRTGTATGFSSLCTDKEVTYQFTDDVLREVAALTPGPYLHIGTDETHATPEEGYVKYVRRAVDMVNRYGKQAIGWHEILRADPPAGTIPQFWSKADDDPRVAEAAARGHKILLSPANKVYLDMKYTPDSPTGYKWAGYLDVQDVYDWDPGSYLANVPEEAIFGVEGPLWTEHVEHRGHIDFMVFPRLPAIAELGWSPRESHDWQDFRRRLATHGPRWTAQGIEFYASTQIPWAD</sequence>
<feature type="domain" description="Glycoside hydrolase family 20 catalytic" evidence="6">
    <location>
        <begin position="295"/>
        <end position="437"/>
    </location>
</feature>
<dbReference type="EC" id="3.2.1.52" evidence="3"/>
<dbReference type="PANTHER" id="PTHR22600">
    <property type="entry name" value="BETA-HEXOSAMINIDASE"/>
    <property type="match status" value="1"/>
</dbReference>
<reference evidence="8 9" key="1">
    <citation type="submission" date="2021-12" db="EMBL/GenBank/DDBJ databases">
        <title>Genome sequence of Kibdelosporangium philippinense ATCC 49844.</title>
        <authorList>
            <person name="Fedorov E.A."/>
            <person name="Omeragic M."/>
            <person name="Shalygina K.F."/>
            <person name="Maclea K.S."/>
        </authorList>
    </citation>
    <scope>NUCLEOTIDE SEQUENCE [LARGE SCALE GENOMIC DNA]</scope>
    <source>
        <strain evidence="8 9">ATCC 49844</strain>
    </source>
</reference>
<evidence type="ECO:0000259" key="6">
    <source>
        <dbReference type="Pfam" id="PF00728"/>
    </source>
</evidence>
<dbReference type="EMBL" id="JAJVCN010000001">
    <property type="protein sequence ID" value="MCE7004131.1"/>
    <property type="molecule type" value="Genomic_DNA"/>
</dbReference>
<dbReference type="InterPro" id="IPR015883">
    <property type="entry name" value="Glyco_hydro_20_cat"/>
</dbReference>
<evidence type="ECO:0000259" key="7">
    <source>
        <dbReference type="Pfam" id="PF02838"/>
    </source>
</evidence>
<dbReference type="InterPro" id="IPR015882">
    <property type="entry name" value="HEX_bac_N"/>
</dbReference>
<dbReference type="CDD" id="cd06568">
    <property type="entry name" value="GH20_SpHex_like"/>
    <property type="match status" value="1"/>
</dbReference>
<evidence type="ECO:0000256" key="5">
    <source>
        <dbReference type="ARBA" id="ARBA00023295"/>
    </source>
</evidence>
<accession>A0ABS8Z8B6</accession>
<keyword evidence="9" id="KW-1185">Reference proteome</keyword>
<dbReference type="InterPro" id="IPR017853">
    <property type="entry name" value="GH"/>
</dbReference>
<comment type="similarity">
    <text evidence="2">Belongs to the glycosyl hydrolase 20 family.</text>
</comment>
<evidence type="ECO:0000256" key="4">
    <source>
        <dbReference type="ARBA" id="ARBA00022801"/>
    </source>
</evidence>
<evidence type="ECO:0000313" key="9">
    <source>
        <dbReference type="Proteomes" id="UP001521150"/>
    </source>
</evidence>
<organism evidence="8 9">
    <name type="scientific">Kibdelosporangium philippinense</name>
    <dbReference type="NCBI Taxonomy" id="211113"/>
    <lineage>
        <taxon>Bacteria</taxon>
        <taxon>Bacillati</taxon>
        <taxon>Actinomycetota</taxon>
        <taxon>Actinomycetes</taxon>
        <taxon>Pseudonocardiales</taxon>
        <taxon>Pseudonocardiaceae</taxon>
        <taxon>Kibdelosporangium</taxon>
    </lineage>
</organism>
<comment type="caution">
    <text evidence="8">The sequence shown here is derived from an EMBL/GenBank/DDBJ whole genome shotgun (WGS) entry which is preliminary data.</text>
</comment>
<keyword evidence="5" id="KW-0326">Glycosidase</keyword>
<comment type="catalytic activity">
    <reaction evidence="1">
        <text>Hydrolysis of terminal non-reducing N-acetyl-D-hexosamine residues in N-acetyl-beta-D-hexosaminides.</text>
        <dbReference type="EC" id="3.2.1.52"/>
    </reaction>
</comment>
<evidence type="ECO:0000256" key="3">
    <source>
        <dbReference type="ARBA" id="ARBA00012663"/>
    </source>
</evidence>
<dbReference type="Pfam" id="PF00728">
    <property type="entry name" value="Glyco_hydro_20"/>
    <property type="match status" value="2"/>
</dbReference>
<evidence type="ECO:0000313" key="8">
    <source>
        <dbReference type="EMBL" id="MCE7004131.1"/>
    </source>
</evidence>
<gene>
    <name evidence="8" type="ORF">LWC34_15000</name>
</gene>
<dbReference type="Proteomes" id="UP001521150">
    <property type="component" value="Unassembled WGS sequence"/>
</dbReference>
<dbReference type="InterPro" id="IPR025705">
    <property type="entry name" value="Beta_hexosaminidase_sua/sub"/>
</dbReference>
<dbReference type="Pfam" id="PF02838">
    <property type="entry name" value="Glyco_hydro_20b"/>
    <property type="match status" value="1"/>
</dbReference>